<keyword evidence="2" id="KW-1185">Reference proteome</keyword>
<dbReference type="EMBL" id="SLWL01000038">
    <property type="protein sequence ID" value="TCO07159.1"/>
    <property type="molecule type" value="Genomic_DNA"/>
</dbReference>
<protein>
    <submittedName>
        <fullName evidence="1">Uncharacterized protein</fullName>
    </submittedName>
</protein>
<sequence>MVSSTQLSECIARATGVPEATVLLHMRNVREAGILTQGGRGRSAARMTTRDAANLLIAVAGASAVKDSVVPIHRQAQTWVREGTWEETLAVPELLALPADHRFADAVVALLNSAASGSLEALAIEIQGSPVDLIDDLRIPFWIKTTIAEPESTAFIEVIALDFNEDGELINEERRRVLYGGRKKLPGGNLEFDPPLDTELHGDLRHEHTFTHRTIQMIGNLLRGP</sequence>
<evidence type="ECO:0000313" key="1">
    <source>
        <dbReference type="EMBL" id="TCO07159.1"/>
    </source>
</evidence>
<organism evidence="1 2">
    <name type="scientific">Camelimonas lactis</name>
    <dbReference type="NCBI Taxonomy" id="659006"/>
    <lineage>
        <taxon>Bacteria</taxon>
        <taxon>Pseudomonadati</taxon>
        <taxon>Pseudomonadota</taxon>
        <taxon>Alphaproteobacteria</taxon>
        <taxon>Hyphomicrobiales</taxon>
        <taxon>Chelatococcaceae</taxon>
        <taxon>Camelimonas</taxon>
    </lineage>
</organism>
<name>A0A4R2GH99_9HYPH</name>
<dbReference type="Proteomes" id="UP000294881">
    <property type="component" value="Unassembled WGS sequence"/>
</dbReference>
<gene>
    <name evidence="1" type="ORF">EV666_1387</name>
</gene>
<reference evidence="1 2" key="1">
    <citation type="submission" date="2019-03" db="EMBL/GenBank/DDBJ databases">
        <title>Genomic Encyclopedia of Type Strains, Phase IV (KMG-IV): sequencing the most valuable type-strain genomes for metagenomic binning, comparative biology and taxonomic classification.</title>
        <authorList>
            <person name="Goeker M."/>
        </authorList>
    </citation>
    <scope>NUCLEOTIDE SEQUENCE [LARGE SCALE GENOMIC DNA]</scope>
    <source>
        <strain evidence="1 2">DSM 22958</strain>
    </source>
</reference>
<dbReference type="AlphaFoldDB" id="A0A4R2GH99"/>
<evidence type="ECO:0000313" key="2">
    <source>
        <dbReference type="Proteomes" id="UP000294881"/>
    </source>
</evidence>
<accession>A0A4R2GH99</accession>
<comment type="caution">
    <text evidence="1">The sequence shown here is derived from an EMBL/GenBank/DDBJ whole genome shotgun (WGS) entry which is preliminary data.</text>
</comment>
<proteinExistence type="predicted"/>